<dbReference type="PROSITE" id="PS50007">
    <property type="entry name" value="PIPLC_X_DOMAIN"/>
    <property type="match status" value="1"/>
</dbReference>
<comment type="caution">
    <text evidence="13">The sequence shown here is derived from an EMBL/GenBank/DDBJ whole genome shotgun (WGS) entry which is preliminary data.</text>
</comment>
<dbReference type="SMART" id="SM00149">
    <property type="entry name" value="PLCYc"/>
    <property type="match status" value="1"/>
</dbReference>
<evidence type="ECO:0000313" key="14">
    <source>
        <dbReference type="Proteomes" id="UP001303760"/>
    </source>
</evidence>
<name>A0AAN7HEW0_9PEZI</name>
<feature type="region of interest" description="Disordered" evidence="10">
    <location>
        <begin position="1009"/>
        <end position="1038"/>
    </location>
</feature>
<dbReference type="InterPro" id="IPR000008">
    <property type="entry name" value="C2_dom"/>
</dbReference>
<dbReference type="PROSITE" id="PS50008">
    <property type="entry name" value="PIPLC_Y_DOMAIN"/>
    <property type="match status" value="1"/>
</dbReference>
<organism evidence="13 14">
    <name type="scientific">Achaetomium macrosporum</name>
    <dbReference type="NCBI Taxonomy" id="79813"/>
    <lineage>
        <taxon>Eukaryota</taxon>
        <taxon>Fungi</taxon>
        <taxon>Dikarya</taxon>
        <taxon>Ascomycota</taxon>
        <taxon>Pezizomycotina</taxon>
        <taxon>Sordariomycetes</taxon>
        <taxon>Sordariomycetidae</taxon>
        <taxon>Sordariales</taxon>
        <taxon>Chaetomiaceae</taxon>
        <taxon>Achaetomium</taxon>
    </lineage>
</organism>
<evidence type="ECO:0000259" key="12">
    <source>
        <dbReference type="PROSITE" id="PS50008"/>
    </source>
</evidence>
<keyword evidence="6 9" id="KW-0443">Lipid metabolism</keyword>
<dbReference type="Pfam" id="PF23617">
    <property type="entry name" value="EF-hand_15"/>
    <property type="match status" value="1"/>
</dbReference>
<evidence type="ECO:0000256" key="8">
    <source>
        <dbReference type="ARBA" id="ARBA00059664"/>
    </source>
</evidence>
<dbReference type="GO" id="GO:0016042">
    <property type="term" value="P:lipid catabolic process"/>
    <property type="evidence" value="ECO:0007669"/>
    <property type="project" value="UniProtKB-KW"/>
</dbReference>
<feature type="compositionally biased region" description="Polar residues" evidence="10">
    <location>
        <begin position="723"/>
        <end position="732"/>
    </location>
</feature>
<dbReference type="CDD" id="cd00275">
    <property type="entry name" value="C2_PLC_like"/>
    <property type="match status" value="1"/>
</dbReference>
<feature type="domain" description="PI-PLC Y-box" evidence="12">
    <location>
        <begin position="394"/>
        <end position="507"/>
    </location>
</feature>
<dbReference type="SUPFAM" id="SSF49562">
    <property type="entry name" value="C2 domain (Calcium/lipid-binding domain, CaLB)"/>
    <property type="match status" value="1"/>
</dbReference>
<dbReference type="PROSITE" id="PS50004">
    <property type="entry name" value="C2"/>
    <property type="match status" value="1"/>
</dbReference>
<evidence type="ECO:0000256" key="10">
    <source>
        <dbReference type="SAM" id="MobiDB-lite"/>
    </source>
</evidence>
<dbReference type="InterPro" id="IPR056584">
    <property type="entry name" value="EF-hand_15"/>
</dbReference>
<feature type="compositionally biased region" description="Low complexity" evidence="10">
    <location>
        <begin position="757"/>
        <end position="766"/>
    </location>
</feature>
<keyword evidence="7" id="KW-0807">Transducer</keyword>
<dbReference type="FunFam" id="3.20.20.190:FF:000060">
    <property type="entry name" value="Phosphoinositide phospholipase C"/>
    <property type="match status" value="1"/>
</dbReference>
<accession>A0AAN7HEW0</accession>
<feature type="compositionally biased region" description="Polar residues" evidence="10">
    <location>
        <begin position="224"/>
        <end position="238"/>
    </location>
</feature>
<reference evidence="13" key="1">
    <citation type="journal article" date="2023" name="Mol. Phylogenet. Evol.">
        <title>Genome-scale phylogeny and comparative genomics of the fungal order Sordariales.</title>
        <authorList>
            <person name="Hensen N."/>
            <person name="Bonometti L."/>
            <person name="Westerberg I."/>
            <person name="Brannstrom I.O."/>
            <person name="Guillou S."/>
            <person name="Cros-Aarteil S."/>
            <person name="Calhoun S."/>
            <person name="Haridas S."/>
            <person name="Kuo A."/>
            <person name="Mondo S."/>
            <person name="Pangilinan J."/>
            <person name="Riley R."/>
            <person name="LaButti K."/>
            <person name="Andreopoulos B."/>
            <person name="Lipzen A."/>
            <person name="Chen C."/>
            <person name="Yan M."/>
            <person name="Daum C."/>
            <person name="Ng V."/>
            <person name="Clum A."/>
            <person name="Steindorff A."/>
            <person name="Ohm R.A."/>
            <person name="Martin F."/>
            <person name="Silar P."/>
            <person name="Natvig D.O."/>
            <person name="Lalanne C."/>
            <person name="Gautier V."/>
            <person name="Ament-Velasquez S.L."/>
            <person name="Kruys A."/>
            <person name="Hutchinson M.I."/>
            <person name="Powell A.J."/>
            <person name="Barry K."/>
            <person name="Miller A.N."/>
            <person name="Grigoriev I.V."/>
            <person name="Debuchy R."/>
            <person name="Gladieux P."/>
            <person name="Hiltunen Thoren M."/>
            <person name="Johannesson H."/>
        </authorList>
    </citation>
    <scope>NUCLEOTIDE SEQUENCE</scope>
    <source>
        <strain evidence="13">CBS 532.94</strain>
    </source>
</reference>
<evidence type="ECO:0000256" key="5">
    <source>
        <dbReference type="ARBA" id="ARBA00023054"/>
    </source>
</evidence>
<dbReference type="Pfam" id="PF09745">
    <property type="entry name" value="NSRP1_N"/>
    <property type="match status" value="1"/>
</dbReference>
<keyword evidence="3 9" id="KW-0378">Hydrolase</keyword>
<dbReference type="AlphaFoldDB" id="A0AAN7HEW0"/>
<sequence length="1060" mass="116449">MATESPPNLRPLPDGSHQAGGGVSGKVHTVRTLNDTTLKHLQKVYAAHAGSDKTWSPEKAAAFVKDIQRDTDSEQALELASGQAWDFDAFVRYMTSSITHAVAPPKEEDLSWPLSSYFISSSHNTYLTGNQLSSDSSADAYKNVLLRGCRCIEIDVWDGDNSDSEGDDTSSSSSSSDEDERGAKVKSKSRLKLPKSLSSRLEKTTLGKKLDKFATIRRLFGSSSGKAGNTGSPTSQPAAATAEVPIEKKENPGTNFPGSPLKKVTSPKEPRVLHGYTLTKEVSFRDVCVAIRDYGFIVTDTPLIASLEVHCSPAQQETMVAIMKEIWGPLLLPEPAEDAKHLPSPAELRGKILVKVKYIPPEGGSSPGAENDEATVSGDVPAKQKKPSKIIHALSKLGIYTRGVTFKSLTQPEASMPTHIFSLSEGDVVEVHKKSARELFEHNRRFLMRTYPSGLRIGSSNLDPSVFWRKGIQIVALNWQNWDEGMMLNEGMFAGTSGYVLKPDGYRISKPLPASTPSSNPEPQAAAVKHYTMDLTLQIFAAQSLPLPPDEKSASSFRPYLKVELHVEEPGERHGTDAVPAEGKAKEGEYKAKTKSVKGTCDPDFKGQELRFDAVPGVVPELSFVRFMVLDDELGRDDLAAWACVRVDRLREGYRRRRRRPIPHHTMSKPVLSFGLKKSGPAKPTPALRKPAPFGGGADDDGSDDETTPKNVAQVSELDVFNNAPSTTPSDSPESRKKPTKKPLKPGDTLPPPPPVSQSKQPSSPKIDQFTDLSSALASRKYAASAEAADPSIYDYDAAYDSFKAAKAAASLSAEKDAEAAQKRPRYFNALQQAAELRERDRQIAEERRLQRERAAEGDAFADKEKFVTEAYRRQQEENRRLREEEEKREEEERKRNKGRGMADFYKSMLERGEREHAVLVKAAEEGVQLPEGEVVDKRQLLKGGLNVAAKKKAQVQQERARQEAEAAAKRAQGGGAQARGVYAAGGKQALRERQTRMLEAQLEETLKRARQEEEEEAAKVQLASKSRKTEADISSAKERYLARKRAAEEAKKNGLAEGP</sequence>
<feature type="region of interest" description="Disordered" evidence="10">
    <location>
        <begin position="961"/>
        <end position="989"/>
    </location>
</feature>
<comment type="similarity">
    <text evidence="2">Belongs to the NSRP1 family.</text>
</comment>
<dbReference type="PANTHER" id="PTHR10336:SF82">
    <property type="entry name" value="PHOSPHOINOSITIDE PHOSPHOLIPASE C"/>
    <property type="match status" value="1"/>
</dbReference>
<reference evidence="13" key="2">
    <citation type="submission" date="2023-05" db="EMBL/GenBank/DDBJ databases">
        <authorList>
            <consortium name="Lawrence Berkeley National Laboratory"/>
            <person name="Steindorff A."/>
            <person name="Hensen N."/>
            <person name="Bonometti L."/>
            <person name="Westerberg I."/>
            <person name="Brannstrom I.O."/>
            <person name="Guillou S."/>
            <person name="Cros-Aarteil S."/>
            <person name="Calhoun S."/>
            <person name="Haridas S."/>
            <person name="Kuo A."/>
            <person name="Mondo S."/>
            <person name="Pangilinan J."/>
            <person name="Riley R."/>
            <person name="Labutti K."/>
            <person name="Andreopoulos B."/>
            <person name="Lipzen A."/>
            <person name="Chen C."/>
            <person name="Yanf M."/>
            <person name="Daum C."/>
            <person name="Ng V."/>
            <person name="Clum A."/>
            <person name="Ohm R."/>
            <person name="Martin F."/>
            <person name="Silar P."/>
            <person name="Natvig D."/>
            <person name="Lalanne C."/>
            <person name="Gautier V."/>
            <person name="Ament-Velasquez S.L."/>
            <person name="Kruys A."/>
            <person name="Hutchinson M.I."/>
            <person name="Powell A.J."/>
            <person name="Barry K."/>
            <person name="Miller A.N."/>
            <person name="Grigoriev I.V."/>
            <person name="Debuchy R."/>
            <person name="Gladieux P."/>
            <person name="Thoren M.H."/>
            <person name="Johannesson H."/>
        </authorList>
    </citation>
    <scope>NUCLEOTIDE SEQUENCE</scope>
    <source>
        <strain evidence="13">CBS 532.94</strain>
    </source>
</reference>
<dbReference type="InterPro" id="IPR035892">
    <property type="entry name" value="C2_domain_sf"/>
</dbReference>
<dbReference type="GO" id="GO:0051209">
    <property type="term" value="P:release of sequestered calcium ion into cytosol"/>
    <property type="evidence" value="ECO:0007669"/>
    <property type="project" value="TreeGrafter"/>
</dbReference>
<dbReference type="SUPFAM" id="SSF51695">
    <property type="entry name" value="PLC-like phosphodiesterases"/>
    <property type="match status" value="1"/>
</dbReference>
<dbReference type="FunFam" id="3.20.20.190:FF:000039">
    <property type="entry name" value="Phosphoinositide phospholipase C"/>
    <property type="match status" value="1"/>
</dbReference>
<feature type="compositionally biased region" description="Basic residues" evidence="10">
    <location>
        <begin position="658"/>
        <end position="667"/>
    </location>
</feature>
<gene>
    <name evidence="13" type="ORF">C8A03DRAFT_40107</name>
</gene>
<dbReference type="InterPro" id="IPR017946">
    <property type="entry name" value="PLC-like_Pdiesterase_TIM-brl"/>
</dbReference>
<dbReference type="Gene3D" id="2.60.40.150">
    <property type="entry name" value="C2 domain"/>
    <property type="match status" value="1"/>
</dbReference>
<dbReference type="InterPro" id="IPR001711">
    <property type="entry name" value="PLipase_C_Pinositol-sp_Y"/>
</dbReference>
<dbReference type="CDD" id="cd08598">
    <property type="entry name" value="PI-PLC1c_yeast"/>
    <property type="match status" value="1"/>
</dbReference>
<evidence type="ECO:0000256" key="6">
    <source>
        <dbReference type="ARBA" id="ARBA00023098"/>
    </source>
</evidence>
<evidence type="ECO:0000256" key="3">
    <source>
        <dbReference type="ARBA" id="ARBA00022801"/>
    </source>
</evidence>
<dbReference type="InterPro" id="IPR018612">
    <property type="entry name" value="NSRP1_N"/>
</dbReference>
<feature type="region of interest" description="Disordered" evidence="10">
    <location>
        <begin position="658"/>
        <end position="770"/>
    </location>
</feature>
<evidence type="ECO:0000256" key="9">
    <source>
        <dbReference type="RuleBase" id="RU361133"/>
    </source>
</evidence>
<dbReference type="Gene3D" id="3.20.20.190">
    <property type="entry name" value="Phosphatidylinositol (PI) phosphodiesterase"/>
    <property type="match status" value="2"/>
</dbReference>
<dbReference type="GO" id="GO:0004435">
    <property type="term" value="F:phosphatidylinositol-4,5-bisphosphate phospholipase C activity"/>
    <property type="evidence" value="ECO:0007669"/>
    <property type="project" value="UniProtKB-EC"/>
</dbReference>
<feature type="region of interest" description="Disordered" evidence="10">
    <location>
        <begin position="848"/>
        <end position="901"/>
    </location>
</feature>
<keyword evidence="5" id="KW-0175">Coiled coil</keyword>
<dbReference type="Pfam" id="PF00388">
    <property type="entry name" value="PI-PLC-X"/>
    <property type="match status" value="1"/>
</dbReference>
<feature type="region of interest" description="Disordered" evidence="10">
    <location>
        <begin position="160"/>
        <end position="191"/>
    </location>
</feature>
<comment type="catalytic activity">
    <reaction evidence="1 9">
        <text>a 1,2-diacyl-sn-glycero-3-phospho-(1D-myo-inositol-4,5-bisphosphate) + H2O = 1D-myo-inositol 1,4,5-trisphosphate + a 1,2-diacyl-sn-glycerol + H(+)</text>
        <dbReference type="Rhea" id="RHEA:33179"/>
        <dbReference type="ChEBI" id="CHEBI:15377"/>
        <dbReference type="ChEBI" id="CHEBI:15378"/>
        <dbReference type="ChEBI" id="CHEBI:17815"/>
        <dbReference type="ChEBI" id="CHEBI:58456"/>
        <dbReference type="ChEBI" id="CHEBI:203600"/>
        <dbReference type="EC" id="3.1.4.11"/>
    </reaction>
</comment>
<dbReference type="EMBL" id="MU860006">
    <property type="protein sequence ID" value="KAK4242612.1"/>
    <property type="molecule type" value="Genomic_DNA"/>
</dbReference>
<dbReference type="Pfam" id="PF00387">
    <property type="entry name" value="PI-PLC-Y"/>
    <property type="match status" value="1"/>
</dbReference>
<evidence type="ECO:0000256" key="1">
    <source>
        <dbReference type="ARBA" id="ARBA00001195"/>
    </source>
</evidence>
<dbReference type="SMART" id="SM00239">
    <property type="entry name" value="C2"/>
    <property type="match status" value="1"/>
</dbReference>
<keyword evidence="14" id="KW-1185">Reference proteome</keyword>
<dbReference type="PANTHER" id="PTHR10336">
    <property type="entry name" value="PHOSPHOINOSITIDE-SPECIFIC PHOSPHOLIPASE C FAMILY PROTEIN"/>
    <property type="match status" value="1"/>
</dbReference>
<dbReference type="GO" id="GO:0000381">
    <property type="term" value="P:regulation of alternative mRNA splicing, via spliceosome"/>
    <property type="evidence" value="ECO:0007669"/>
    <property type="project" value="InterPro"/>
</dbReference>
<feature type="compositionally biased region" description="Basic and acidic residues" evidence="10">
    <location>
        <begin position="1028"/>
        <end position="1038"/>
    </location>
</feature>
<dbReference type="Proteomes" id="UP001303760">
    <property type="component" value="Unassembled WGS sequence"/>
</dbReference>
<comment type="function">
    <text evidence="8">The production of the second messenger molecules diacylglycerol (DAG) and inositol 1,4,5-trisphosphate (IP3) is mediated by activated phosphatidylinositol-specific phospholipase C enzymes.</text>
</comment>
<feature type="region of interest" description="Disordered" evidence="10">
    <location>
        <begin position="1"/>
        <end position="26"/>
    </location>
</feature>
<feature type="compositionally biased region" description="Basic and acidic residues" evidence="10">
    <location>
        <begin position="848"/>
        <end position="895"/>
    </location>
</feature>
<dbReference type="Pfam" id="PF00168">
    <property type="entry name" value="C2"/>
    <property type="match status" value="1"/>
</dbReference>
<dbReference type="InterPro" id="IPR001192">
    <property type="entry name" value="PI-PLC_fam"/>
</dbReference>
<dbReference type="EC" id="3.1.4.11" evidence="9"/>
<evidence type="ECO:0000256" key="2">
    <source>
        <dbReference type="ARBA" id="ARBA00010126"/>
    </source>
</evidence>
<dbReference type="GO" id="GO:0048015">
    <property type="term" value="P:phosphatidylinositol-mediated signaling"/>
    <property type="evidence" value="ECO:0007669"/>
    <property type="project" value="TreeGrafter"/>
</dbReference>
<evidence type="ECO:0000313" key="13">
    <source>
        <dbReference type="EMBL" id="KAK4242612.1"/>
    </source>
</evidence>
<feature type="domain" description="C2" evidence="11">
    <location>
        <begin position="513"/>
        <end position="664"/>
    </location>
</feature>
<proteinExistence type="inferred from homology"/>
<evidence type="ECO:0000256" key="4">
    <source>
        <dbReference type="ARBA" id="ARBA00022963"/>
    </source>
</evidence>
<dbReference type="SMART" id="SM00148">
    <property type="entry name" value="PLCXc"/>
    <property type="match status" value="1"/>
</dbReference>
<evidence type="ECO:0000256" key="7">
    <source>
        <dbReference type="ARBA" id="ARBA00023224"/>
    </source>
</evidence>
<dbReference type="PRINTS" id="PR00390">
    <property type="entry name" value="PHPHLIPASEC"/>
</dbReference>
<feature type="region of interest" description="Disordered" evidence="10">
    <location>
        <begin position="224"/>
        <end position="266"/>
    </location>
</feature>
<evidence type="ECO:0000259" key="11">
    <source>
        <dbReference type="PROSITE" id="PS50004"/>
    </source>
</evidence>
<dbReference type="InterPro" id="IPR000909">
    <property type="entry name" value="PLipase_C_PInositol-sp_X_dom"/>
</dbReference>
<protein>
    <recommendedName>
        <fullName evidence="9">Phosphoinositide phospholipase C</fullName>
        <ecNumber evidence="9">3.1.4.11</ecNumber>
    </recommendedName>
</protein>
<keyword evidence="4 9" id="KW-0442">Lipid degradation</keyword>